<evidence type="ECO:0000256" key="3">
    <source>
        <dbReference type="ARBA" id="ARBA00006958"/>
    </source>
</evidence>
<evidence type="ECO:0000259" key="9">
    <source>
        <dbReference type="Pfam" id="PF26138"/>
    </source>
</evidence>
<evidence type="ECO:0000256" key="6">
    <source>
        <dbReference type="ARBA" id="ARBA00022801"/>
    </source>
</evidence>
<sequence length="326" mass="37717">MDPQEIAAVVSAFTITQRQMLLILEALLNDNKRITHISTDTRHWIRHLTYFRMIHAPDLVCRESTRTDRCCFAIICHLLRTRVRLESTKHVDVEEMVTLFLYVLTHNVKNQQNCLEALNDTYIKVNMSAADSPRYYTRKGEVATNVLSVCDTKRDFVFILAGWKGSTADSRILRDALSRPNGYYYLCDACYPNAEGFLGSYKGQRYHLPEWCGVGNAPKTPKEFFNMKHYGAQNVIERVFSLLKGRWTILFGKSYYLIHVQCWTIMASCLLHNLINREMSYDKELDNEDDGDSTHLTTSGDNITDIEASNEWTQWHDVLALSMFNE</sequence>
<proteinExistence type="inferred from homology"/>
<evidence type="ECO:0000256" key="1">
    <source>
        <dbReference type="ARBA" id="ARBA00001968"/>
    </source>
</evidence>
<dbReference type="Pfam" id="PF26138">
    <property type="entry name" value="DUF8040"/>
    <property type="match status" value="1"/>
</dbReference>
<name>A0A5D3BGQ4_CUCMM</name>
<evidence type="ECO:0000313" key="12">
    <source>
        <dbReference type="Proteomes" id="UP000321393"/>
    </source>
</evidence>
<dbReference type="EMBL" id="SSTE01000903">
    <property type="protein sequence ID" value="KAA0066270.1"/>
    <property type="molecule type" value="Genomic_DNA"/>
</dbReference>
<comment type="subcellular location">
    <subcellularLocation>
        <location evidence="2">Nucleus</location>
    </subcellularLocation>
</comment>
<dbReference type="InterPro" id="IPR027806">
    <property type="entry name" value="HARBI1_dom"/>
</dbReference>
<reference evidence="12 13" key="1">
    <citation type="submission" date="2019-08" db="EMBL/GenBank/DDBJ databases">
        <title>Draft genome sequences of two oriental melons (Cucumis melo L. var makuwa).</title>
        <authorList>
            <person name="Kwon S.-Y."/>
        </authorList>
    </citation>
    <scope>NUCLEOTIDE SEQUENCE [LARGE SCALE GENOMIC DNA]</scope>
    <source>
        <strain evidence="13">cv. Chang Bougi</strain>
        <strain evidence="12">cv. SW 3</strain>
        <tissue evidence="11">Leaf</tissue>
    </source>
</reference>
<dbReference type="Proteomes" id="UP000321947">
    <property type="component" value="Unassembled WGS sequence"/>
</dbReference>
<dbReference type="InterPro" id="IPR045249">
    <property type="entry name" value="HARBI1-like"/>
</dbReference>
<organism evidence="11 13">
    <name type="scientific">Cucumis melo var. makuwa</name>
    <name type="common">Oriental melon</name>
    <dbReference type="NCBI Taxonomy" id="1194695"/>
    <lineage>
        <taxon>Eukaryota</taxon>
        <taxon>Viridiplantae</taxon>
        <taxon>Streptophyta</taxon>
        <taxon>Embryophyta</taxon>
        <taxon>Tracheophyta</taxon>
        <taxon>Spermatophyta</taxon>
        <taxon>Magnoliopsida</taxon>
        <taxon>eudicotyledons</taxon>
        <taxon>Gunneridae</taxon>
        <taxon>Pentapetalae</taxon>
        <taxon>rosids</taxon>
        <taxon>fabids</taxon>
        <taxon>Cucurbitales</taxon>
        <taxon>Cucurbitaceae</taxon>
        <taxon>Benincaseae</taxon>
        <taxon>Cucumis</taxon>
    </lineage>
</organism>
<keyword evidence="5" id="KW-0479">Metal-binding</keyword>
<evidence type="ECO:0000313" key="10">
    <source>
        <dbReference type="EMBL" id="KAA0066270.1"/>
    </source>
</evidence>
<accession>A0A5D3BGQ4</accession>
<evidence type="ECO:0000256" key="5">
    <source>
        <dbReference type="ARBA" id="ARBA00022723"/>
    </source>
</evidence>
<dbReference type="OrthoDB" id="2684964at2759"/>
<dbReference type="GO" id="GO:0016787">
    <property type="term" value="F:hydrolase activity"/>
    <property type="evidence" value="ECO:0007669"/>
    <property type="project" value="UniProtKB-KW"/>
</dbReference>
<evidence type="ECO:0000259" key="8">
    <source>
        <dbReference type="Pfam" id="PF13359"/>
    </source>
</evidence>
<dbReference type="EMBL" id="SSTD01018651">
    <property type="protein sequence ID" value="TYJ97655.1"/>
    <property type="molecule type" value="Genomic_DNA"/>
</dbReference>
<dbReference type="PANTHER" id="PTHR22930">
    <property type="match status" value="1"/>
</dbReference>
<dbReference type="GO" id="GO:0004518">
    <property type="term" value="F:nuclease activity"/>
    <property type="evidence" value="ECO:0007669"/>
    <property type="project" value="UniProtKB-KW"/>
</dbReference>
<dbReference type="GO" id="GO:0046872">
    <property type="term" value="F:metal ion binding"/>
    <property type="evidence" value="ECO:0007669"/>
    <property type="project" value="UniProtKB-KW"/>
</dbReference>
<evidence type="ECO:0000313" key="11">
    <source>
        <dbReference type="EMBL" id="TYJ97655.1"/>
    </source>
</evidence>
<comment type="cofactor">
    <cofactor evidence="1">
        <name>a divalent metal cation</name>
        <dbReference type="ChEBI" id="CHEBI:60240"/>
    </cofactor>
</comment>
<comment type="caution">
    <text evidence="11">The sequence shown here is derived from an EMBL/GenBank/DDBJ whole genome shotgun (WGS) entry which is preliminary data.</text>
</comment>
<dbReference type="PANTHER" id="PTHR22930:SF293">
    <property type="entry name" value="PROTEIN ALP1-LIKE"/>
    <property type="match status" value="1"/>
</dbReference>
<keyword evidence="4" id="KW-0540">Nuclease</keyword>
<dbReference type="AlphaFoldDB" id="A0A5D3BGQ4"/>
<dbReference type="Proteomes" id="UP000321393">
    <property type="component" value="Unassembled WGS sequence"/>
</dbReference>
<protein>
    <submittedName>
        <fullName evidence="11">Retrotransposon protein</fullName>
    </submittedName>
</protein>
<evidence type="ECO:0000256" key="2">
    <source>
        <dbReference type="ARBA" id="ARBA00004123"/>
    </source>
</evidence>
<evidence type="ECO:0000256" key="7">
    <source>
        <dbReference type="ARBA" id="ARBA00023242"/>
    </source>
</evidence>
<comment type="similarity">
    <text evidence="3">Belongs to the HARBI1 family.</text>
</comment>
<dbReference type="Pfam" id="PF13359">
    <property type="entry name" value="DDE_Tnp_4"/>
    <property type="match status" value="1"/>
</dbReference>
<keyword evidence="7" id="KW-0539">Nucleus</keyword>
<evidence type="ECO:0000313" key="13">
    <source>
        <dbReference type="Proteomes" id="UP000321947"/>
    </source>
</evidence>
<dbReference type="InterPro" id="IPR058353">
    <property type="entry name" value="DUF8040"/>
</dbReference>
<keyword evidence="6" id="KW-0378">Hydrolase</keyword>
<evidence type="ECO:0000256" key="4">
    <source>
        <dbReference type="ARBA" id="ARBA00022722"/>
    </source>
</evidence>
<feature type="domain" description="DUF8040" evidence="9">
    <location>
        <begin position="59"/>
        <end position="112"/>
    </location>
</feature>
<gene>
    <name evidence="11" type="ORF">E5676_scaffold37G00140</name>
    <name evidence="10" type="ORF">E6C27_scaffold21G003180</name>
</gene>
<dbReference type="GO" id="GO:0005634">
    <property type="term" value="C:nucleus"/>
    <property type="evidence" value="ECO:0007669"/>
    <property type="project" value="UniProtKB-SubCell"/>
</dbReference>
<feature type="domain" description="DDE Tnp4" evidence="8">
    <location>
        <begin position="126"/>
        <end position="273"/>
    </location>
</feature>